<dbReference type="EMBL" id="OAOQ01000042">
    <property type="protein sequence ID" value="SNX75223.1"/>
    <property type="molecule type" value="Genomic_DNA"/>
</dbReference>
<evidence type="ECO:0000313" key="1">
    <source>
        <dbReference type="EMBL" id="SNX75223.1"/>
    </source>
</evidence>
<dbReference type="Proteomes" id="UP000219467">
    <property type="component" value="Unassembled WGS sequence"/>
</dbReference>
<name>A0A285D6A7_9RHOB</name>
<accession>A0A285D6A7</accession>
<feature type="non-terminal residue" evidence="2">
    <location>
        <position position="35"/>
    </location>
</feature>
<reference evidence="2" key="2">
    <citation type="submission" date="2017-08" db="EMBL/GenBank/DDBJ databases">
        <authorList>
            <person name="de Groot N.N."/>
        </authorList>
    </citation>
    <scope>NUCLEOTIDE SEQUENCE [LARGE SCALE GENOMIC DNA]</scope>
    <source>
        <strain evidence="2">JA234</strain>
    </source>
</reference>
<gene>
    <name evidence="1" type="ORF">SAMN05878503_1428</name>
    <name evidence="2" type="ORF">SAMN05878503_1564</name>
</gene>
<reference evidence="3" key="1">
    <citation type="submission" date="2017-08" db="EMBL/GenBank/DDBJ databases">
        <authorList>
            <person name="Varghese N."/>
            <person name="Submissions S."/>
        </authorList>
    </citation>
    <scope>NUCLEOTIDE SEQUENCE [LARGE SCALE GENOMIC DNA]</scope>
    <source>
        <strain evidence="3">JA234</strain>
    </source>
</reference>
<protein>
    <submittedName>
        <fullName evidence="2">Uncharacterized protein</fullName>
    </submittedName>
</protein>
<dbReference type="AlphaFoldDB" id="A0A285D6A7"/>
<dbReference type="EMBL" id="OAOQ01000056">
    <property type="protein sequence ID" value="SNX75350.1"/>
    <property type="molecule type" value="Genomic_DNA"/>
</dbReference>
<organism evidence="2 3">
    <name type="scientific">Cereibacter ovatus</name>
    <dbReference type="NCBI Taxonomy" id="439529"/>
    <lineage>
        <taxon>Bacteria</taxon>
        <taxon>Pseudomonadati</taxon>
        <taxon>Pseudomonadota</taxon>
        <taxon>Alphaproteobacteria</taxon>
        <taxon>Rhodobacterales</taxon>
        <taxon>Paracoccaceae</taxon>
        <taxon>Cereibacter</taxon>
    </lineage>
</organism>
<sequence>MAEKKVSVRLVAEGGRRVRAELEGVGEAGAKGLGR</sequence>
<evidence type="ECO:0000313" key="3">
    <source>
        <dbReference type="Proteomes" id="UP000219467"/>
    </source>
</evidence>
<evidence type="ECO:0000313" key="2">
    <source>
        <dbReference type="EMBL" id="SNX75350.1"/>
    </source>
</evidence>
<keyword evidence="3" id="KW-1185">Reference proteome</keyword>
<proteinExistence type="predicted"/>